<gene>
    <name evidence="2" type="ORF">C725_0765</name>
</gene>
<name>M2U724_9SPHN</name>
<dbReference type="OrthoDB" id="9795587at2"/>
<dbReference type="Gene3D" id="3.90.420.10">
    <property type="entry name" value="Oxidoreductase, molybdopterin-binding domain"/>
    <property type="match status" value="1"/>
</dbReference>
<reference evidence="2 3" key="1">
    <citation type="journal article" date="2013" name="Genome Announc.">
        <title>Draft Genome Sequence of Strain JLT2015T, Belonging to the Family Sphingomonadaceae of the Alphaproteobacteria.</title>
        <authorList>
            <person name="Tang K."/>
            <person name="Liu K."/>
            <person name="Li S."/>
            <person name="Jiao N."/>
        </authorList>
    </citation>
    <scope>NUCLEOTIDE SEQUENCE [LARGE SCALE GENOMIC DNA]</scope>
    <source>
        <strain evidence="2 3">JLT2015</strain>
    </source>
</reference>
<dbReference type="EMBL" id="AMRV01000002">
    <property type="protein sequence ID" value="EMD83793.1"/>
    <property type="molecule type" value="Genomic_DNA"/>
</dbReference>
<dbReference type="InterPro" id="IPR036374">
    <property type="entry name" value="OxRdtase_Mopterin-bd_sf"/>
</dbReference>
<dbReference type="PROSITE" id="PS51257">
    <property type="entry name" value="PROKAR_LIPOPROTEIN"/>
    <property type="match status" value="1"/>
</dbReference>
<dbReference type="SUPFAM" id="SSF56524">
    <property type="entry name" value="Oxidoreductase molybdopterin-binding domain"/>
    <property type="match status" value="1"/>
</dbReference>
<dbReference type="PATRIC" id="fig|1234595.3.peg.764"/>
<feature type="domain" description="Oxidoreductase molybdopterin-binding" evidence="1">
    <location>
        <begin position="88"/>
        <end position="224"/>
    </location>
</feature>
<dbReference type="RefSeq" id="WP_008600258.1">
    <property type="nucleotide sequence ID" value="NZ_AMRV01000002.1"/>
</dbReference>
<keyword evidence="3" id="KW-1185">Reference proteome</keyword>
<dbReference type="PANTHER" id="PTHR43032">
    <property type="entry name" value="PROTEIN-METHIONINE-SULFOXIDE REDUCTASE"/>
    <property type="match status" value="1"/>
</dbReference>
<protein>
    <submittedName>
        <fullName evidence="2">Sulfite oxidase</fullName>
    </submittedName>
</protein>
<dbReference type="AlphaFoldDB" id="M2U724"/>
<accession>M2U724</accession>
<dbReference type="PANTHER" id="PTHR43032:SF2">
    <property type="entry name" value="BLL0505 PROTEIN"/>
    <property type="match status" value="1"/>
</dbReference>
<evidence type="ECO:0000313" key="2">
    <source>
        <dbReference type="EMBL" id="EMD83793.1"/>
    </source>
</evidence>
<comment type="caution">
    <text evidence="2">The sequence shown here is derived from an EMBL/GenBank/DDBJ whole genome shotgun (WGS) entry which is preliminary data.</text>
</comment>
<dbReference type="InterPro" id="IPR000572">
    <property type="entry name" value="OxRdtase_Mopterin-bd_dom"/>
</dbReference>
<proteinExistence type="predicted"/>
<dbReference type="Pfam" id="PF00174">
    <property type="entry name" value="Oxidored_molyb"/>
    <property type="match status" value="1"/>
</dbReference>
<evidence type="ECO:0000259" key="1">
    <source>
        <dbReference type="Pfam" id="PF00174"/>
    </source>
</evidence>
<sequence>MIRRRNMLAGLGAGLTLSACEKIGSTAPAQKLLSSTDRFTLAAQRLVTDRAALAPEYSEAEMSPIFRANGSREPASPEWQAHRANGFRTWRLAVRGLVARPLNLSLPTLMAMPRRVQITKHDCVEGWSAIGKWHGVPLKLVLDRAGVSDRARYVLFRCADAIRGVPYYESIDMVEALHPQTILAYGMNGQMLPTAHGAPLRLRTERQLGYKHAKYVMAIEVIDSFKDIAGGKGGYWEDVSGYEWWAGI</sequence>
<dbReference type="Proteomes" id="UP000011717">
    <property type="component" value="Unassembled WGS sequence"/>
</dbReference>
<evidence type="ECO:0000313" key="3">
    <source>
        <dbReference type="Proteomes" id="UP000011717"/>
    </source>
</evidence>
<organism evidence="2 3">
    <name type="scientific">Pacificimonas flava</name>
    <dbReference type="NCBI Taxonomy" id="1234595"/>
    <lineage>
        <taxon>Bacteria</taxon>
        <taxon>Pseudomonadati</taxon>
        <taxon>Pseudomonadota</taxon>
        <taxon>Alphaproteobacteria</taxon>
        <taxon>Sphingomonadales</taxon>
        <taxon>Sphingosinicellaceae</taxon>
        <taxon>Pacificimonas</taxon>
    </lineage>
</organism>